<feature type="domain" description="Major facilitator superfamily (MFS) profile" evidence="4">
    <location>
        <begin position="403"/>
        <end position="610"/>
    </location>
</feature>
<dbReference type="InterPro" id="IPR050327">
    <property type="entry name" value="Proton-linked_MCT"/>
</dbReference>
<gene>
    <name evidence="5" type="ORF">LSH36_154g04027</name>
</gene>
<dbReference type="Gene3D" id="1.20.1250.20">
    <property type="entry name" value="MFS general substrate transporter like domains"/>
    <property type="match status" value="2"/>
</dbReference>
<sequence>GGVLLYLVQEITSSQAAAFILNHCSTPKQTCPKTMKSEITKDKGWAWMVVLGAFLVNMMVVGVTAKSFGILFERLKETLEHSSSATLFIVAISQCLAMILGPFANMLVAKFSSRWVVFTGGIIIAIGFVLSMFTTTIYQLYFTYGVLVGVGSAMAYAPSIVTTTQYFDKRKALANGIAVAGGGIGNFLAPPLMQLLLDWYHLRGSFLILAGLMLHICLSGALFRPIIYSNRQHTTKSVMSESQIVKNPHSVALSKSNPDTCETLCHMDDRADSVQLLPKPPDPDETNPTPKPEATGDQVENHHRQPTQTRTKGELYLDEGYGTSTEKSDVTVPSESQESPGATPTIHVTSSNGEVPRQSNQKSSSTCCLVAWCHMMVDCCCWSTAAQNERWPIFEWQLLKNAVFLVYGFSMFFAFSGYPNIFMIILSHAKQMNIDRNRATFLVSIVGIFDVVGRIGFGWFSDLNLIQKKHGFMITMAVAGLACLLMPAVGDSYVGLSILCSVFGLFAGSFYALLPAILVEGLGEKKLLSAFGLVTLFMGTAFIYATFVVGCLNDVTGKWNMSFYFSGTAMMLGSLIVLMEPLAMKHEQRKQAEHQLPPSDESKLDEMANV</sequence>
<feature type="transmembrane region" description="Helical" evidence="3">
    <location>
        <begin position="472"/>
        <end position="490"/>
    </location>
</feature>
<feature type="transmembrane region" description="Helical" evidence="3">
    <location>
        <begin position="404"/>
        <end position="427"/>
    </location>
</feature>
<feature type="transmembrane region" description="Helical" evidence="3">
    <location>
        <begin position="173"/>
        <end position="193"/>
    </location>
</feature>
<proteinExistence type="predicted"/>
<dbReference type="Pfam" id="PF07690">
    <property type="entry name" value="MFS_1"/>
    <property type="match status" value="2"/>
</dbReference>
<feature type="non-terminal residue" evidence="5">
    <location>
        <position position="1"/>
    </location>
</feature>
<evidence type="ECO:0000313" key="6">
    <source>
        <dbReference type="Proteomes" id="UP001208570"/>
    </source>
</evidence>
<evidence type="ECO:0000259" key="4">
    <source>
        <dbReference type="PROSITE" id="PS50850"/>
    </source>
</evidence>
<dbReference type="SUPFAM" id="SSF103473">
    <property type="entry name" value="MFS general substrate transporter"/>
    <property type="match status" value="1"/>
</dbReference>
<dbReference type="Proteomes" id="UP001208570">
    <property type="component" value="Unassembled WGS sequence"/>
</dbReference>
<feature type="region of interest" description="Disordered" evidence="2">
    <location>
        <begin position="589"/>
        <end position="610"/>
    </location>
</feature>
<dbReference type="InterPro" id="IPR020846">
    <property type="entry name" value="MFS_dom"/>
</dbReference>
<dbReference type="GO" id="GO:0008028">
    <property type="term" value="F:monocarboxylic acid transmembrane transporter activity"/>
    <property type="evidence" value="ECO:0007669"/>
    <property type="project" value="TreeGrafter"/>
</dbReference>
<keyword evidence="3" id="KW-1133">Transmembrane helix</keyword>
<feature type="transmembrane region" description="Helical" evidence="3">
    <location>
        <begin position="439"/>
        <end position="460"/>
    </location>
</feature>
<feature type="transmembrane region" description="Helical" evidence="3">
    <location>
        <begin position="205"/>
        <end position="227"/>
    </location>
</feature>
<name>A0AAD9JVS2_9ANNE</name>
<evidence type="ECO:0000256" key="2">
    <source>
        <dbReference type="SAM" id="MobiDB-lite"/>
    </source>
</evidence>
<evidence type="ECO:0000256" key="3">
    <source>
        <dbReference type="SAM" id="Phobius"/>
    </source>
</evidence>
<dbReference type="PANTHER" id="PTHR11360">
    <property type="entry name" value="MONOCARBOXYLATE TRANSPORTER"/>
    <property type="match status" value="1"/>
</dbReference>
<feature type="compositionally biased region" description="Basic and acidic residues" evidence="2">
    <location>
        <begin position="600"/>
        <end position="610"/>
    </location>
</feature>
<keyword evidence="3" id="KW-0472">Membrane</keyword>
<comment type="subcellular location">
    <subcellularLocation>
        <location evidence="1">Membrane</location>
        <topology evidence="1">Multi-pass membrane protein</topology>
    </subcellularLocation>
</comment>
<dbReference type="EMBL" id="JAODUP010000154">
    <property type="protein sequence ID" value="KAK2159358.1"/>
    <property type="molecule type" value="Genomic_DNA"/>
</dbReference>
<dbReference type="InterPro" id="IPR036259">
    <property type="entry name" value="MFS_trans_sf"/>
</dbReference>
<evidence type="ECO:0000313" key="5">
    <source>
        <dbReference type="EMBL" id="KAK2159358.1"/>
    </source>
</evidence>
<feature type="region of interest" description="Disordered" evidence="2">
    <location>
        <begin position="273"/>
        <end position="361"/>
    </location>
</feature>
<feature type="compositionally biased region" description="Polar residues" evidence="2">
    <location>
        <begin position="331"/>
        <end position="361"/>
    </location>
</feature>
<organism evidence="5 6">
    <name type="scientific">Paralvinella palmiformis</name>
    <dbReference type="NCBI Taxonomy" id="53620"/>
    <lineage>
        <taxon>Eukaryota</taxon>
        <taxon>Metazoa</taxon>
        <taxon>Spiralia</taxon>
        <taxon>Lophotrochozoa</taxon>
        <taxon>Annelida</taxon>
        <taxon>Polychaeta</taxon>
        <taxon>Sedentaria</taxon>
        <taxon>Canalipalpata</taxon>
        <taxon>Terebellida</taxon>
        <taxon>Terebelliformia</taxon>
        <taxon>Alvinellidae</taxon>
        <taxon>Paralvinella</taxon>
    </lineage>
</organism>
<feature type="transmembrane region" description="Helical" evidence="3">
    <location>
        <begin position="115"/>
        <end position="135"/>
    </location>
</feature>
<dbReference type="GO" id="GO:0016020">
    <property type="term" value="C:membrane"/>
    <property type="evidence" value="ECO:0007669"/>
    <property type="project" value="UniProtKB-SubCell"/>
</dbReference>
<evidence type="ECO:0000256" key="1">
    <source>
        <dbReference type="ARBA" id="ARBA00004141"/>
    </source>
</evidence>
<dbReference type="InterPro" id="IPR011701">
    <property type="entry name" value="MFS"/>
</dbReference>
<feature type="transmembrane region" description="Helical" evidence="3">
    <location>
        <begin position="530"/>
        <end position="549"/>
    </location>
</feature>
<protein>
    <recommendedName>
        <fullName evidence="4">Major facilitator superfamily (MFS) profile domain-containing protein</fullName>
    </recommendedName>
</protein>
<dbReference type="CDD" id="cd17352">
    <property type="entry name" value="MFS_MCT_SLC16"/>
    <property type="match status" value="1"/>
</dbReference>
<feature type="transmembrane region" description="Helical" evidence="3">
    <location>
        <begin position="496"/>
        <end position="518"/>
    </location>
</feature>
<accession>A0AAD9JVS2</accession>
<dbReference type="PANTHER" id="PTHR11360:SF306">
    <property type="entry name" value="RE01051P"/>
    <property type="match status" value="1"/>
</dbReference>
<feature type="transmembrane region" description="Helical" evidence="3">
    <location>
        <begin position="561"/>
        <end position="579"/>
    </location>
</feature>
<feature type="transmembrane region" description="Helical" evidence="3">
    <location>
        <begin position="141"/>
        <end position="161"/>
    </location>
</feature>
<comment type="caution">
    <text evidence="5">The sequence shown here is derived from an EMBL/GenBank/DDBJ whole genome shotgun (WGS) entry which is preliminary data.</text>
</comment>
<feature type="transmembrane region" description="Helical" evidence="3">
    <location>
        <begin position="45"/>
        <end position="65"/>
    </location>
</feature>
<dbReference type="PROSITE" id="PS50850">
    <property type="entry name" value="MFS"/>
    <property type="match status" value="1"/>
</dbReference>
<feature type="transmembrane region" description="Helical" evidence="3">
    <location>
        <begin position="85"/>
        <end position="108"/>
    </location>
</feature>
<keyword evidence="3" id="KW-0812">Transmembrane</keyword>
<reference evidence="5" key="1">
    <citation type="journal article" date="2023" name="Mol. Biol. Evol.">
        <title>Third-Generation Sequencing Reveals the Adaptive Role of the Epigenome in Three Deep-Sea Polychaetes.</title>
        <authorList>
            <person name="Perez M."/>
            <person name="Aroh O."/>
            <person name="Sun Y."/>
            <person name="Lan Y."/>
            <person name="Juniper S.K."/>
            <person name="Young C.R."/>
            <person name="Angers B."/>
            <person name="Qian P.Y."/>
        </authorList>
    </citation>
    <scope>NUCLEOTIDE SEQUENCE</scope>
    <source>
        <strain evidence="5">P08H-3</strain>
    </source>
</reference>
<keyword evidence="6" id="KW-1185">Reference proteome</keyword>
<dbReference type="AlphaFoldDB" id="A0AAD9JVS2"/>